<feature type="transmembrane region" description="Helical" evidence="4">
    <location>
        <begin position="39"/>
        <end position="61"/>
    </location>
</feature>
<keyword evidence="4" id="KW-1133">Transmembrane helix</keyword>
<evidence type="ECO:0000259" key="5">
    <source>
        <dbReference type="PROSITE" id="PS50041"/>
    </source>
</evidence>
<dbReference type="RefSeq" id="XP_006875541.1">
    <property type="nucleotide sequence ID" value="XM_006875479.1"/>
</dbReference>
<keyword evidence="6" id="KW-1185">Reference proteome</keyword>
<dbReference type="AlphaFoldDB" id="A0A9B0U1Z8"/>
<dbReference type="SUPFAM" id="SSF56436">
    <property type="entry name" value="C-type lectin-like"/>
    <property type="match status" value="1"/>
</dbReference>
<evidence type="ECO:0000256" key="1">
    <source>
        <dbReference type="ARBA" id="ARBA00004401"/>
    </source>
</evidence>
<keyword evidence="2" id="KW-0430">Lectin</keyword>
<comment type="subcellular location">
    <subcellularLocation>
        <location evidence="1">Cell membrane</location>
        <topology evidence="1">Single-pass type II membrane protein</topology>
    </subcellularLocation>
</comment>
<dbReference type="Gene3D" id="3.10.100.10">
    <property type="entry name" value="Mannose-Binding Protein A, subunit A"/>
    <property type="match status" value="1"/>
</dbReference>
<keyword evidence="4" id="KW-0812">Transmembrane</keyword>
<dbReference type="InterPro" id="IPR001304">
    <property type="entry name" value="C-type_lectin-like"/>
</dbReference>
<name>A0A9B0U1Z8_CHRAS</name>
<dbReference type="InterPro" id="IPR033992">
    <property type="entry name" value="NKR-like_CTLD"/>
</dbReference>
<feature type="region of interest" description="Disordered" evidence="3">
    <location>
        <begin position="1"/>
        <end position="29"/>
    </location>
</feature>
<sequence>MNSEDCSMTENSSSHLETGKQSNDTSSHFATHHEGSLQVPIPCAVMSVAFITILIIALIALSVGQYNCPGQFIASVSSDSHAPPCSDDWVVYQRKCYHFSTRRNNWTLAQTFCSKHGATLALMDSEKEMIFLKRYMGSTEHWIGLTNETSQTQKLFNGNKFNNWLKLTESDNCPFLNITDVSSIACQKHLHWICSKPFN</sequence>
<reference evidence="7" key="1">
    <citation type="submission" date="2025-08" db="UniProtKB">
        <authorList>
            <consortium name="RefSeq"/>
        </authorList>
    </citation>
    <scope>IDENTIFICATION</scope>
    <source>
        <tissue evidence="7">Spleen</tissue>
    </source>
</reference>
<gene>
    <name evidence="7" type="primary">CD69</name>
</gene>
<keyword evidence="4" id="KW-0472">Membrane</keyword>
<proteinExistence type="predicted"/>
<dbReference type="CDD" id="cd03593">
    <property type="entry name" value="CLECT_NK_receptors_like"/>
    <property type="match status" value="1"/>
</dbReference>
<dbReference type="PANTHER" id="PTHR45710">
    <property type="entry name" value="C-TYPE LECTIN DOMAIN-CONTAINING PROTEIN 180"/>
    <property type="match status" value="1"/>
</dbReference>
<dbReference type="InterPro" id="IPR016186">
    <property type="entry name" value="C-type_lectin-like/link_sf"/>
</dbReference>
<organism evidence="6 7">
    <name type="scientific">Chrysochloris asiatica</name>
    <name type="common">Cape golden mole</name>
    <dbReference type="NCBI Taxonomy" id="185453"/>
    <lineage>
        <taxon>Eukaryota</taxon>
        <taxon>Metazoa</taxon>
        <taxon>Chordata</taxon>
        <taxon>Craniata</taxon>
        <taxon>Vertebrata</taxon>
        <taxon>Euteleostomi</taxon>
        <taxon>Mammalia</taxon>
        <taxon>Eutheria</taxon>
        <taxon>Afrotheria</taxon>
        <taxon>Chrysochloridae</taxon>
        <taxon>Chrysochlorinae</taxon>
        <taxon>Chrysochloris</taxon>
    </lineage>
</organism>
<dbReference type="GO" id="GO:0005886">
    <property type="term" value="C:plasma membrane"/>
    <property type="evidence" value="ECO:0007669"/>
    <property type="project" value="UniProtKB-SubCell"/>
</dbReference>
<dbReference type="PANTHER" id="PTHR45710:SF31">
    <property type="entry name" value="EARLY ACTIVATION ANTIGEN CD69"/>
    <property type="match status" value="1"/>
</dbReference>
<evidence type="ECO:0000256" key="4">
    <source>
        <dbReference type="SAM" id="Phobius"/>
    </source>
</evidence>
<dbReference type="InterPro" id="IPR016187">
    <property type="entry name" value="CTDL_fold"/>
</dbReference>
<accession>A0A9B0U1Z8</accession>
<evidence type="ECO:0000256" key="2">
    <source>
        <dbReference type="ARBA" id="ARBA00022734"/>
    </source>
</evidence>
<dbReference type="InterPro" id="IPR050828">
    <property type="entry name" value="C-type_lectin/matrix_domain"/>
</dbReference>
<protein>
    <submittedName>
        <fullName evidence="7">Early activation antigen CD69</fullName>
    </submittedName>
</protein>
<dbReference type="GeneID" id="102826987"/>
<evidence type="ECO:0000256" key="3">
    <source>
        <dbReference type="SAM" id="MobiDB-lite"/>
    </source>
</evidence>
<dbReference type="Proteomes" id="UP000504623">
    <property type="component" value="Unplaced"/>
</dbReference>
<dbReference type="PROSITE" id="PS50041">
    <property type="entry name" value="C_TYPE_LECTIN_2"/>
    <property type="match status" value="1"/>
</dbReference>
<evidence type="ECO:0000313" key="7">
    <source>
        <dbReference type="RefSeq" id="XP_006875541.1"/>
    </source>
</evidence>
<dbReference type="GO" id="GO:0030246">
    <property type="term" value="F:carbohydrate binding"/>
    <property type="evidence" value="ECO:0007669"/>
    <property type="project" value="UniProtKB-KW"/>
</dbReference>
<dbReference type="CTD" id="969"/>
<dbReference type="Pfam" id="PF00059">
    <property type="entry name" value="Lectin_C"/>
    <property type="match status" value="1"/>
</dbReference>
<dbReference type="OrthoDB" id="10059571at2759"/>
<dbReference type="SMART" id="SM00034">
    <property type="entry name" value="CLECT"/>
    <property type="match status" value="1"/>
</dbReference>
<evidence type="ECO:0000313" key="6">
    <source>
        <dbReference type="Proteomes" id="UP000504623"/>
    </source>
</evidence>
<feature type="domain" description="C-type lectin" evidence="5">
    <location>
        <begin position="92"/>
        <end position="195"/>
    </location>
</feature>